<dbReference type="AlphaFoldDB" id="A0A8S9RS38"/>
<dbReference type="EMBL" id="QGKX02000088">
    <property type="protein sequence ID" value="KAF3583303.1"/>
    <property type="molecule type" value="Genomic_DNA"/>
</dbReference>
<evidence type="ECO:0000313" key="2">
    <source>
        <dbReference type="EMBL" id="KAF3583303.1"/>
    </source>
</evidence>
<evidence type="ECO:0000313" key="3">
    <source>
        <dbReference type="Proteomes" id="UP000712600"/>
    </source>
</evidence>
<dbReference type="Proteomes" id="UP000712600">
    <property type="component" value="Unassembled WGS sequence"/>
</dbReference>
<organism evidence="2 3">
    <name type="scientific">Brassica cretica</name>
    <name type="common">Mustard</name>
    <dbReference type="NCBI Taxonomy" id="69181"/>
    <lineage>
        <taxon>Eukaryota</taxon>
        <taxon>Viridiplantae</taxon>
        <taxon>Streptophyta</taxon>
        <taxon>Embryophyta</taxon>
        <taxon>Tracheophyta</taxon>
        <taxon>Spermatophyta</taxon>
        <taxon>Magnoliopsida</taxon>
        <taxon>eudicotyledons</taxon>
        <taxon>Gunneridae</taxon>
        <taxon>Pentapetalae</taxon>
        <taxon>rosids</taxon>
        <taxon>malvids</taxon>
        <taxon>Brassicales</taxon>
        <taxon>Brassicaceae</taxon>
        <taxon>Brassiceae</taxon>
        <taxon>Brassica</taxon>
    </lineage>
</organism>
<feature type="compositionally biased region" description="Polar residues" evidence="1">
    <location>
        <begin position="15"/>
        <end position="32"/>
    </location>
</feature>
<gene>
    <name evidence="2" type="ORF">F2Q69_00031683</name>
</gene>
<name>A0A8S9RS38_BRACR</name>
<feature type="region of interest" description="Disordered" evidence="1">
    <location>
        <begin position="1"/>
        <end position="34"/>
    </location>
</feature>
<accession>A0A8S9RS38</accession>
<evidence type="ECO:0000256" key="1">
    <source>
        <dbReference type="SAM" id="MobiDB-lite"/>
    </source>
</evidence>
<sequence length="148" mass="16955">MPSTTAKPEDDRRQSLNQKSGKTIESLTTNDNPLMEIDGAPLMINELKRELWSNNQSDGIETTDLQIKLNSKILDLHEKLKRCKTDRSNAEPEPFALYQRKTQDLRTRLNSLRAERTARPEEEHQEQFQRLNVIMGGSPPLATILSDL</sequence>
<reference evidence="2" key="1">
    <citation type="submission" date="2019-12" db="EMBL/GenBank/DDBJ databases">
        <title>Genome sequencing and annotation of Brassica cretica.</title>
        <authorList>
            <person name="Studholme D.J."/>
            <person name="Sarris P."/>
        </authorList>
    </citation>
    <scope>NUCLEOTIDE SEQUENCE</scope>
    <source>
        <strain evidence="2">PFS-109/04</strain>
        <tissue evidence="2">Leaf</tissue>
    </source>
</reference>
<protein>
    <submittedName>
        <fullName evidence="2">Uncharacterized protein</fullName>
    </submittedName>
</protein>
<proteinExistence type="predicted"/>
<comment type="caution">
    <text evidence="2">The sequence shown here is derived from an EMBL/GenBank/DDBJ whole genome shotgun (WGS) entry which is preliminary data.</text>
</comment>